<keyword evidence="5" id="KW-1185">Reference proteome</keyword>
<dbReference type="GO" id="GO:0016491">
    <property type="term" value="F:oxidoreductase activity"/>
    <property type="evidence" value="ECO:0007669"/>
    <property type="project" value="InterPro"/>
</dbReference>
<dbReference type="SUPFAM" id="SSF52218">
    <property type="entry name" value="Flavoproteins"/>
    <property type="match status" value="1"/>
</dbReference>
<name>A0A1W1VEZ4_9FIRM</name>
<keyword evidence="1" id="KW-0285">Flavoprotein</keyword>
<dbReference type="InterPro" id="IPR005025">
    <property type="entry name" value="FMN_Rdtase-like_dom"/>
</dbReference>
<evidence type="ECO:0000256" key="2">
    <source>
        <dbReference type="ARBA" id="ARBA00022643"/>
    </source>
</evidence>
<evidence type="ECO:0000259" key="3">
    <source>
        <dbReference type="Pfam" id="PF03358"/>
    </source>
</evidence>
<reference evidence="4 5" key="1">
    <citation type="submission" date="2017-04" db="EMBL/GenBank/DDBJ databases">
        <authorList>
            <person name="Afonso C.L."/>
            <person name="Miller P.J."/>
            <person name="Scott M.A."/>
            <person name="Spackman E."/>
            <person name="Goraichik I."/>
            <person name="Dimitrov K.M."/>
            <person name="Suarez D.L."/>
            <person name="Swayne D.E."/>
        </authorList>
    </citation>
    <scope>NUCLEOTIDE SEQUENCE [LARGE SCALE GENOMIC DNA]</scope>
    <source>
        <strain evidence="4 5">ToBE</strain>
    </source>
</reference>
<dbReference type="Pfam" id="PF03358">
    <property type="entry name" value="FMN_red"/>
    <property type="match status" value="1"/>
</dbReference>
<dbReference type="InterPro" id="IPR051796">
    <property type="entry name" value="ISF_SsuE-like"/>
</dbReference>
<accession>A0A1W1VEZ4</accession>
<dbReference type="PANTHER" id="PTHR43278">
    <property type="entry name" value="NAD(P)H-DEPENDENT FMN-CONTAINING OXIDOREDUCTASE YWQN-RELATED"/>
    <property type="match status" value="1"/>
</dbReference>
<keyword evidence="2" id="KW-0288">FMN</keyword>
<dbReference type="Proteomes" id="UP000192569">
    <property type="component" value="Chromosome I"/>
</dbReference>
<dbReference type="STRING" id="698762.SAMN00808754_0555"/>
<organism evidence="4 5">
    <name type="scientific">Thermanaeromonas toyohensis ToBE</name>
    <dbReference type="NCBI Taxonomy" id="698762"/>
    <lineage>
        <taxon>Bacteria</taxon>
        <taxon>Bacillati</taxon>
        <taxon>Bacillota</taxon>
        <taxon>Clostridia</taxon>
        <taxon>Neomoorellales</taxon>
        <taxon>Neomoorellaceae</taxon>
        <taxon>Thermanaeromonas</taxon>
    </lineage>
</organism>
<dbReference type="OrthoDB" id="1723084at2"/>
<protein>
    <submittedName>
        <fullName evidence="4">Multimeric flavodoxin WrbA</fullName>
    </submittedName>
</protein>
<proteinExistence type="predicted"/>
<dbReference type="EMBL" id="LT838272">
    <property type="protein sequence ID" value="SMB91997.1"/>
    <property type="molecule type" value="Genomic_DNA"/>
</dbReference>
<dbReference type="AlphaFoldDB" id="A0A1W1VEZ4"/>
<feature type="domain" description="NADPH-dependent FMN reductase-like" evidence="3">
    <location>
        <begin position="4"/>
        <end position="153"/>
    </location>
</feature>
<sequence length="204" mass="21914">MAVEILGLAGSPRKGATEYVVEEALRAAQELPGVSTKFMTLRGKKIQPCTGCDYCKTHKTRCCIKDDMEELFEEFVKADAYLIASPVYVMAPTPHLAAFFSRLRPIHHVYPGMLRNKPGGAIAVGGTRHGGQEVTVNILINYMLTRGLIVVGGEIGGYAGGKVWSQDKKEEGAAADSIGLETVRGLARRVAEVALLLKAAQRGG</sequence>
<dbReference type="InterPro" id="IPR029039">
    <property type="entry name" value="Flavoprotein-like_sf"/>
</dbReference>
<evidence type="ECO:0000313" key="5">
    <source>
        <dbReference type="Proteomes" id="UP000192569"/>
    </source>
</evidence>
<evidence type="ECO:0000313" key="4">
    <source>
        <dbReference type="EMBL" id="SMB91997.1"/>
    </source>
</evidence>
<evidence type="ECO:0000256" key="1">
    <source>
        <dbReference type="ARBA" id="ARBA00022630"/>
    </source>
</evidence>
<dbReference type="Gene3D" id="3.40.50.360">
    <property type="match status" value="1"/>
</dbReference>
<dbReference type="PANTHER" id="PTHR43278:SF1">
    <property type="entry name" value="IRON-SULFUR FLAVOPROTEIN MJ1083"/>
    <property type="match status" value="1"/>
</dbReference>
<gene>
    <name evidence="4" type="ORF">SAMN00808754_0555</name>
</gene>
<dbReference type="RefSeq" id="WP_084663824.1">
    <property type="nucleotide sequence ID" value="NZ_LT838272.1"/>
</dbReference>